<evidence type="ECO:0000313" key="3">
    <source>
        <dbReference type="Proteomes" id="UP001140949"/>
    </source>
</evidence>
<name>A0AAX6H702_IRIPA</name>
<sequence length="54" mass="5774">MTEGSTQMPLHTRRSLSLAFVAACNDDKQPATMSALGPTSLSVHKAQMRQKGEG</sequence>
<reference evidence="2" key="1">
    <citation type="journal article" date="2023" name="GigaByte">
        <title>Genome assembly of the bearded iris, Iris pallida Lam.</title>
        <authorList>
            <person name="Bruccoleri R.E."/>
            <person name="Oakeley E.J."/>
            <person name="Faust A.M.E."/>
            <person name="Altorfer M."/>
            <person name="Dessus-Babus S."/>
            <person name="Burckhardt D."/>
            <person name="Oertli M."/>
            <person name="Naumann U."/>
            <person name="Petersen F."/>
            <person name="Wong J."/>
        </authorList>
    </citation>
    <scope>NUCLEOTIDE SEQUENCE</scope>
    <source>
        <strain evidence="2">GSM-AAB239-AS_SAM_17_03QT</strain>
    </source>
</reference>
<proteinExistence type="predicted"/>
<dbReference type="AlphaFoldDB" id="A0AAX6H702"/>
<feature type="region of interest" description="Disordered" evidence="1">
    <location>
        <begin position="29"/>
        <end position="54"/>
    </location>
</feature>
<accession>A0AAX6H702</accession>
<organism evidence="2 3">
    <name type="scientific">Iris pallida</name>
    <name type="common">Sweet iris</name>
    <dbReference type="NCBI Taxonomy" id="29817"/>
    <lineage>
        <taxon>Eukaryota</taxon>
        <taxon>Viridiplantae</taxon>
        <taxon>Streptophyta</taxon>
        <taxon>Embryophyta</taxon>
        <taxon>Tracheophyta</taxon>
        <taxon>Spermatophyta</taxon>
        <taxon>Magnoliopsida</taxon>
        <taxon>Liliopsida</taxon>
        <taxon>Asparagales</taxon>
        <taxon>Iridaceae</taxon>
        <taxon>Iridoideae</taxon>
        <taxon>Irideae</taxon>
        <taxon>Iris</taxon>
    </lineage>
</organism>
<evidence type="ECO:0000256" key="1">
    <source>
        <dbReference type="SAM" id="MobiDB-lite"/>
    </source>
</evidence>
<evidence type="ECO:0000313" key="2">
    <source>
        <dbReference type="EMBL" id="KAJ6836776.1"/>
    </source>
</evidence>
<dbReference type="Proteomes" id="UP001140949">
    <property type="component" value="Unassembled WGS sequence"/>
</dbReference>
<dbReference type="EMBL" id="JANAVB010011800">
    <property type="protein sequence ID" value="KAJ6836776.1"/>
    <property type="molecule type" value="Genomic_DNA"/>
</dbReference>
<protein>
    <submittedName>
        <fullName evidence="2">Uncharacterized protein</fullName>
    </submittedName>
</protein>
<comment type="caution">
    <text evidence="2">The sequence shown here is derived from an EMBL/GenBank/DDBJ whole genome shotgun (WGS) entry which is preliminary data.</text>
</comment>
<keyword evidence="3" id="KW-1185">Reference proteome</keyword>
<gene>
    <name evidence="2" type="ORF">M6B38_325345</name>
</gene>
<reference evidence="2" key="2">
    <citation type="submission" date="2023-04" db="EMBL/GenBank/DDBJ databases">
        <authorList>
            <person name="Bruccoleri R.E."/>
            <person name="Oakeley E.J."/>
            <person name="Faust A.-M."/>
            <person name="Dessus-Babus S."/>
            <person name="Altorfer M."/>
            <person name="Burckhardt D."/>
            <person name="Oertli M."/>
            <person name="Naumann U."/>
            <person name="Petersen F."/>
            <person name="Wong J."/>
        </authorList>
    </citation>
    <scope>NUCLEOTIDE SEQUENCE</scope>
    <source>
        <strain evidence="2">GSM-AAB239-AS_SAM_17_03QT</strain>
        <tissue evidence="2">Leaf</tissue>
    </source>
</reference>